<evidence type="ECO:0000313" key="4">
    <source>
        <dbReference type="EMBL" id="KAL2801576.1"/>
    </source>
</evidence>
<dbReference type="Proteomes" id="UP001610334">
    <property type="component" value="Unassembled WGS sequence"/>
</dbReference>
<dbReference type="PANTHER" id="PTHR32361">
    <property type="entry name" value="FERRIC/CUPRIC REDUCTASE TRANSMEMBRANE COMPONENT"/>
    <property type="match status" value="1"/>
</dbReference>
<organism evidence="4 5">
    <name type="scientific">Aspergillus granulosus</name>
    <dbReference type="NCBI Taxonomy" id="176169"/>
    <lineage>
        <taxon>Eukaryota</taxon>
        <taxon>Fungi</taxon>
        <taxon>Dikarya</taxon>
        <taxon>Ascomycota</taxon>
        <taxon>Pezizomycotina</taxon>
        <taxon>Eurotiomycetes</taxon>
        <taxon>Eurotiomycetidae</taxon>
        <taxon>Eurotiales</taxon>
        <taxon>Aspergillaceae</taxon>
        <taxon>Aspergillus</taxon>
        <taxon>Aspergillus subgen. Nidulantes</taxon>
    </lineage>
</organism>
<accession>A0ABR4GRC7</accession>
<gene>
    <name evidence="4" type="ORF">BJX63DRAFT_426648</name>
</gene>
<feature type="region of interest" description="Disordered" evidence="2">
    <location>
        <begin position="278"/>
        <end position="318"/>
    </location>
</feature>
<feature type="transmembrane region" description="Helical" evidence="3">
    <location>
        <begin position="87"/>
        <end position="106"/>
    </location>
</feature>
<evidence type="ECO:0000256" key="1">
    <source>
        <dbReference type="ARBA" id="ARBA00022448"/>
    </source>
</evidence>
<evidence type="ECO:0000313" key="5">
    <source>
        <dbReference type="Proteomes" id="UP001610334"/>
    </source>
</evidence>
<comment type="caution">
    <text evidence="4">The sequence shown here is derived from an EMBL/GenBank/DDBJ whole genome shotgun (WGS) entry which is preliminary data.</text>
</comment>
<reference evidence="4 5" key="1">
    <citation type="submission" date="2024-07" db="EMBL/GenBank/DDBJ databases">
        <title>Section-level genome sequencing and comparative genomics of Aspergillus sections Usti and Cavernicolus.</title>
        <authorList>
            <consortium name="Lawrence Berkeley National Laboratory"/>
            <person name="Nybo J.L."/>
            <person name="Vesth T.C."/>
            <person name="Theobald S."/>
            <person name="Frisvad J.C."/>
            <person name="Larsen T.O."/>
            <person name="Kjaerboelling I."/>
            <person name="Rothschild-Mancinelli K."/>
            <person name="Lyhne E.K."/>
            <person name="Kogle M.E."/>
            <person name="Barry K."/>
            <person name="Clum A."/>
            <person name="Na H."/>
            <person name="Ledsgaard L."/>
            <person name="Lin J."/>
            <person name="Lipzen A."/>
            <person name="Kuo A."/>
            <person name="Riley R."/>
            <person name="Mondo S."/>
            <person name="Labutti K."/>
            <person name="Haridas S."/>
            <person name="Pangalinan J."/>
            <person name="Salamov A.A."/>
            <person name="Simmons B.A."/>
            <person name="Magnuson J.K."/>
            <person name="Chen J."/>
            <person name="Drula E."/>
            <person name="Henrissat B."/>
            <person name="Wiebenga A."/>
            <person name="Lubbers R.J."/>
            <person name="Gomes A.C."/>
            <person name="Makela M.R."/>
            <person name="Stajich J."/>
            <person name="Grigoriev I.V."/>
            <person name="Mortensen U.H."/>
            <person name="De Vries R.P."/>
            <person name="Baker S.E."/>
            <person name="Andersen M.R."/>
        </authorList>
    </citation>
    <scope>NUCLEOTIDE SEQUENCE [LARGE SCALE GENOMIC DNA]</scope>
    <source>
        <strain evidence="4 5">CBS 588.65</strain>
    </source>
</reference>
<evidence type="ECO:0000256" key="2">
    <source>
        <dbReference type="SAM" id="MobiDB-lite"/>
    </source>
</evidence>
<keyword evidence="3" id="KW-1133">Transmembrane helix</keyword>
<keyword evidence="1" id="KW-0813">Transport</keyword>
<sequence>MRVPDDTRWDTNTPPLPRLSTLTCRMPPTTSPWYDRISHISQTDCWLVWRLASRGGRWAIRWHVMQIRRLFAYPLPRPFGHLDMATVQQGSVVALLLTANILPLVLRTRSWATVHQRAANLAVINFVPLWTGWTFGFPAHLLGIDWSAAAWMHRWVGRVVIVHSVLHGAIAILGDGQPVQAIRQHYVPFLLLSIDITVPAGWRVEPGQYLYLWLPQAGLRLASQLPLFYVSSWEDTPTSKLVHLSGQRAQIHASEQSASQEDTSEAETLVPDDASLRSAEHGGEWRQAGTAAGRDAVVHTTSHRHISRGRTSSNTAGHRTLRVLARPQSSALVAALYNAEHRHNVRHSALVLGPYGRPPDLARFGIVLLIVEDIGIARVFSLIQTLVLANEQHRAMVRKLIVVWQMEDLDNRRWVNMQHLLDLDRQEFKILRFVLYYRRNRNNEPSRNPGTRVRFMTGSVDVAQTIRAYLNTRRGSMLVGGMNPLRVCARQSIRNQVKAIVQPNLSDDLRLLDLDVEPCHRWSNTDTTVADTTGPSRSHVQWVASRIAEGRGPTHAPSPVIPQSNGP</sequence>
<evidence type="ECO:0000256" key="3">
    <source>
        <dbReference type="SAM" id="Phobius"/>
    </source>
</evidence>
<keyword evidence="5" id="KW-1185">Reference proteome</keyword>
<dbReference type="EMBL" id="JBFXLT010000311">
    <property type="protein sequence ID" value="KAL2801576.1"/>
    <property type="molecule type" value="Genomic_DNA"/>
</dbReference>
<protein>
    <submittedName>
        <fullName evidence="4">Uncharacterized protein</fullName>
    </submittedName>
</protein>
<proteinExistence type="predicted"/>
<name>A0ABR4GRC7_9EURO</name>
<keyword evidence="3" id="KW-0472">Membrane</keyword>
<dbReference type="Gene3D" id="3.40.50.80">
    <property type="entry name" value="Nucleotide-binding domain of ferredoxin-NADP reductase (FNR) module"/>
    <property type="match status" value="1"/>
</dbReference>
<dbReference type="PANTHER" id="PTHR32361:SF26">
    <property type="entry name" value="FAD-BINDING 8 DOMAIN-CONTAINING PROTEIN-RELATED"/>
    <property type="match status" value="1"/>
</dbReference>
<feature type="transmembrane region" description="Helical" evidence="3">
    <location>
        <begin position="118"/>
        <end position="135"/>
    </location>
</feature>
<dbReference type="InterPro" id="IPR051410">
    <property type="entry name" value="Ferric/Cupric_Reductase"/>
</dbReference>
<dbReference type="InterPro" id="IPR039261">
    <property type="entry name" value="FNR_nucleotide-bd"/>
</dbReference>
<keyword evidence="3" id="KW-0812">Transmembrane</keyword>